<dbReference type="AlphaFoldDB" id="A0AAU9V025"/>
<keyword evidence="2" id="KW-1185">Reference proteome</keyword>
<reference evidence="1" key="1">
    <citation type="submission" date="2022-03" db="EMBL/GenBank/DDBJ databases">
        <authorList>
            <person name="Tunstrom K."/>
        </authorList>
    </citation>
    <scope>NUCLEOTIDE SEQUENCE</scope>
</reference>
<sequence length="608" mass="70481">MAYNLSERFSKAKQSYRILDPGSYQNTNHLLIKPNNVPFLSKAPRSTLTSAKIWTHAIYYSDIKPKIPNCTTIASKIPRFTYENKSDDDIPPLICQCGMQRNICECAIEELKTDHQDDIVCQSAVRRRIFKGPTPRSIQREGHSTPFKEDYGSQILPNGSKRHMVKQTKEDCPPFYDVKVLESNAYYRGCKWSRWTSQRCNNTVLNSEVPGPADYFIDGNQPSYDYICGEKLRALKRKTAKQLRFIEKAQRHNILEGLPGPASYNPVLPKGTNLKYFGPNAERFISPKYHESPKPTTYFIKRDFDIIQSDFTPCLAKLPSRAAFGVKDSRFKYKRVVGPSPCSYNVNQFSCHMKHNNRAPFGSCSKRFTDIFEKDTQNCDDNNDIENDKENKSYIAKRRPTWQFRSKTIRMKPLIKMVNISKAADTPLREDFTNKRLLQFQYICPFFSSEARFRNWFNWIPVQGSEKTPGPGFYKPERVKCLPAVKSGPISRSKRFASYVSDVPAPNTYEMQKGLEDILTTCNQRLKNNVENKHTYIWKGPVEQRKLTLEEQEIKLLNKSIALLDVPDVFEFRKYENKEGAPPLKQSKTDQTKLLRCFLYANKVKRYF</sequence>
<dbReference type="EMBL" id="CAKOGL010000026">
    <property type="protein sequence ID" value="CAH2103164.1"/>
    <property type="molecule type" value="Genomic_DNA"/>
</dbReference>
<evidence type="ECO:0000313" key="2">
    <source>
        <dbReference type="Proteomes" id="UP001153954"/>
    </source>
</evidence>
<dbReference type="Proteomes" id="UP001153954">
    <property type="component" value="Unassembled WGS sequence"/>
</dbReference>
<gene>
    <name evidence="1" type="ORF">EEDITHA_LOCUS17711</name>
</gene>
<dbReference type="PANTHER" id="PTHR21580:SF60">
    <property type="entry name" value="SPERM-TAIL PG-RICH REPEAT-CONTAINING PROTEIN 2"/>
    <property type="match status" value="1"/>
</dbReference>
<protein>
    <submittedName>
        <fullName evidence="1">Uncharacterized protein</fullName>
    </submittedName>
</protein>
<name>A0AAU9V025_EUPED</name>
<organism evidence="1 2">
    <name type="scientific">Euphydryas editha</name>
    <name type="common">Edith's checkerspot</name>
    <dbReference type="NCBI Taxonomy" id="104508"/>
    <lineage>
        <taxon>Eukaryota</taxon>
        <taxon>Metazoa</taxon>
        <taxon>Ecdysozoa</taxon>
        <taxon>Arthropoda</taxon>
        <taxon>Hexapoda</taxon>
        <taxon>Insecta</taxon>
        <taxon>Pterygota</taxon>
        <taxon>Neoptera</taxon>
        <taxon>Endopterygota</taxon>
        <taxon>Lepidoptera</taxon>
        <taxon>Glossata</taxon>
        <taxon>Ditrysia</taxon>
        <taxon>Papilionoidea</taxon>
        <taxon>Nymphalidae</taxon>
        <taxon>Nymphalinae</taxon>
        <taxon>Euphydryas</taxon>
    </lineage>
</organism>
<comment type="caution">
    <text evidence="1">The sequence shown here is derived from an EMBL/GenBank/DDBJ whole genome shotgun (WGS) entry which is preliminary data.</text>
</comment>
<dbReference type="Pfam" id="PF07004">
    <property type="entry name" value="SHIPPO-rpt"/>
    <property type="match status" value="2"/>
</dbReference>
<proteinExistence type="predicted"/>
<accession>A0AAU9V025</accession>
<dbReference type="InterPro" id="IPR051291">
    <property type="entry name" value="CIMAP"/>
</dbReference>
<evidence type="ECO:0000313" key="1">
    <source>
        <dbReference type="EMBL" id="CAH2103164.1"/>
    </source>
</evidence>
<dbReference type="PANTHER" id="PTHR21580">
    <property type="entry name" value="SHIPPO-1-RELATED"/>
    <property type="match status" value="1"/>
</dbReference>
<dbReference type="InterPro" id="IPR010736">
    <property type="entry name" value="SHIPPO-rpt"/>
</dbReference>